<protein>
    <submittedName>
        <fullName evidence="2">Uncharacterized protein</fullName>
    </submittedName>
</protein>
<sequence>MDELEAPVLAAGERLEVQVDHQIGSESEIRLLSPDDVRRCYEIICATNKKLELELEKVGPRGREDYDKDLRGWKTEAQKLGNSKPRTRKMAFIGRTGAGKSTAMNAILGAPVLSTRADTEVFHEDLPPSAWRAIIKFVGKDEWKKVRTFFSPDMRAANIIIDVYVLGGGTSNIGHGIHDDSGPAMDAWDALKEESPTSYFGTITRLRALPFPPPRQDIHVLLEHELIATKLGTEVQRNGLRPYMTAHTKIVEGEPLEWHLVDSIRIYGAFEVLASGAVTLVDVPGFGDANKTRFDNMADIKRAADDQAMRDYFVKFLRRMIRIDGSMESLMVLLTGADVRINEDQLHHLDSKQRHVIQQMCQEIDRLSDNLDQQKKEVDMVYIELGNLVAQRDGTVAMSEIMGRIQCNKTMTDQTARQLQLTKAAIRHICCSHQRSAHVRDVFLQLYHQVYHNINKQNPTREPPPLLLFCIGSMDFDQLMGANNRHRAPLVFTNPEDTGIPKLRRHIHDFGCRNALFDIKAHVHSSTLLCEEIESFFLSARQDLRLTAYENVARGFAEGLKDTVDEIRQNLGGKMDNIINELESALKLQAEKAAKRSIDTIKTLGENYRWHSYRALMRRGGEWGSVDLNEDLVQGMLDGAVSSLWHNFFTEFIRSELQSLVVAVSNKVDIAILSIKNRAQRMTTIAPRINNACNLIHPWDMINPAREAYLSAILSMQKEFCGSFKGLLREELEGNYHAMASESGPGMFQRMKGLNEKQFSPENAQELYARLVNQVMTAIRIARNKGEAALDEALGRLYSSMERSLVCVQGNDQISKAQRGKMQKFLEEECSKPLTEVMTITGQNMPMLR</sequence>
<organism evidence="2 3">
    <name type="scientific">Suillus placidus</name>
    <dbReference type="NCBI Taxonomy" id="48579"/>
    <lineage>
        <taxon>Eukaryota</taxon>
        <taxon>Fungi</taxon>
        <taxon>Dikarya</taxon>
        <taxon>Basidiomycota</taxon>
        <taxon>Agaricomycotina</taxon>
        <taxon>Agaricomycetes</taxon>
        <taxon>Agaricomycetidae</taxon>
        <taxon>Boletales</taxon>
        <taxon>Suillineae</taxon>
        <taxon>Suillaceae</taxon>
        <taxon>Suillus</taxon>
    </lineage>
</organism>
<dbReference type="PANTHER" id="PTHR36681">
    <property type="entry name" value="NUCLEAR GTPASE, GERMINAL CENTER-ASSOCIATED, TANDEM DUPLICATE 3"/>
    <property type="match status" value="1"/>
</dbReference>
<dbReference type="Gene3D" id="3.40.50.300">
    <property type="entry name" value="P-loop containing nucleotide triphosphate hydrolases"/>
    <property type="match status" value="1"/>
</dbReference>
<keyword evidence="1" id="KW-0175">Coiled coil</keyword>
<keyword evidence="3" id="KW-1185">Reference proteome</keyword>
<dbReference type="PANTHER" id="PTHR36681:SF3">
    <property type="entry name" value="NUCLEAR GTPASE, GERMINAL CENTER-ASSOCIATED, TANDEM DUPLICATE 3"/>
    <property type="match status" value="1"/>
</dbReference>
<proteinExistence type="predicted"/>
<evidence type="ECO:0000313" key="3">
    <source>
        <dbReference type="Proteomes" id="UP000714275"/>
    </source>
</evidence>
<gene>
    <name evidence="2" type="ORF">EV702DRAFT_1140210</name>
</gene>
<comment type="caution">
    <text evidence="2">The sequence shown here is derived from an EMBL/GenBank/DDBJ whole genome shotgun (WGS) entry which is preliminary data.</text>
</comment>
<evidence type="ECO:0000313" key="2">
    <source>
        <dbReference type="EMBL" id="KAG1769931.1"/>
    </source>
</evidence>
<dbReference type="InterPro" id="IPR027417">
    <property type="entry name" value="P-loop_NTPase"/>
</dbReference>
<accession>A0A9P6ZL98</accession>
<reference evidence="2" key="1">
    <citation type="journal article" date="2020" name="New Phytol.">
        <title>Comparative genomics reveals dynamic genome evolution in host specialist ectomycorrhizal fungi.</title>
        <authorList>
            <person name="Lofgren L.A."/>
            <person name="Nguyen N.H."/>
            <person name="Vilgalys R."/>
            <person name="Ruytinx J."/>
            <person name="Liao H.L."/>
            <person name="Branco S."/>
            <person name="Kuo A."/>
            <person name="LaButti K."/>
            <person name="Lipzen A."/>
            <person name="Andreopoulos W."/>
            <person name="Pangilinan J."/>
            <person name="Riley R."/>
            <person name="Hundley H."/>
            <person name="Na H."/>
            <person name="Barry K."/>
            <person name="Grigoriev I.V."/>
            <person name="Stajich J.E."/>
            <person name="Kennedy P.G."/>
        </authorList>
    </citation>
    <scope>NUCLEOTIDE SEQUENCE</scope>
    <source>
        <strain evidence="2">DOB743</strain>
    </source>
</reference>
<feature type="coiled-coil region" evidence="1">
    <location>
        <begin position="357"/>
        <end position="384"/>
    </location>
</feature>
<dbReference type="OrthoDB" id="3598281at2759"/>
<name>A0A9P6ZL98_9AGAM</name>
<dbReference type="AlphaFoldDB" id="A0A9P6ZL98"/>
<dbReference type="Proteomes" id="UP000714275">
    <property type="component" value="Unassembled WGS sequence"/>
</dbReference>
<dbReference type="EMBL" id="JABBWD010000068">
    <property type="protein sequence ID" value="KAG1769931.1"/>
    <property type="molecule type" value="Genomic_DNA"/>
</dbReference>
<dbReference type="SUPFAM" id="SSF52540">
    <property type="entry name" value="P-loop containing nucleoside triphosphate hydrolases"/>
    <property type="match status" value="1"/>
</dbReference>
<evidence type="ECO:0000256" key="1">
    <source>
        <dbReference type="SAM" id="Coils"/>
    </source>
</evidence>